<feature type="compositionally biased region" description="Acidic residues" evidence="6">
    <location>
        <begin position="1038"/>
        <end position="1057"/>
    </location>
</feature>
<evidence type="ECO:0000256" key="4">
    <source>
        <dbReference type="ARBA" id="ARBA00022989"/>
    </source>
</evidence>
<reference evidence="9" key="1">
    <citation type="submission" date="2021-02" db="EMBL/GenBank/DDBJ databases">
        <authorList>
            <person name="Dougan E. K."/>
            <person name="Rhodes N."/>
            <person name="Thang M."/>
            <person name="Chan C."/>
        </authorList>
    </citation>
    <scope>NUCLEOTIDE SEQUENCE</scope>
</reference>
<keyword evidence="5 7" id="KW-0472">Membrane</keyword>
<proteinExistence type="predicted"/>
<evidence type="ECO:0000256" key="6">
    <source>
        <dbReference type="SAM" id="MobiDB-lite"/>
    </source>
</evidence>
<dbReference type="CDD" id="cd00030">
    <property type="entry name" value="C2"/>
    <property type="match status" value="1"/>
</dbReference>
<feature type="region of interest" description="Disordered" evidence="6">
    <location>
        <begin position="1036"/>
        <end position="1057"/>
    </location>
</feature>
<dbReference type="SUPFAM" id="SSF49562">
    <property type="entry name" value="C2 domain (Calcium/lipid-binding domain, CaLB)"/>
    <property type="match status" value="4"/>
</dbReference>
<dbReference type="Pfam" id="PF00168">
    <property type="entry name" value="C2"/>
    <property type="match status" value="3"/>
</dbReference>
<keyword evidence="10" id="KW-1185">Reference proteome</keyword>
<dbReference type="Gene3D" id="2.60.40.150">
    <property type="entry name" value="C2 domain"/>
    <property type="match status" value="2"/>
</dbReference>
<dbReference type="GO" id="GO:0007009">
    <property type="term" value="P:plasma membrane organization"/>
    <property type="evidence" value="ECO:0007669"/>
    <property type="project" value="TreeGrafter"/>
</dbReference>
<feature type="domain" description="C2" evidence="8">
    <location>
        <begin position="1"/>
        <end position="111"/>
    </location>
</feature>
<organism evidence="9 10">
    <name type="scientific">Symbiodinium natans</name>
    <dbReference type="NCBI Taxonomy" id="878477"/>
    <lineage>
        <taxon>Eukaryota</taxon>
        <taxon>Sar</taxon>
        <taxon>Alveolata</taxon>
        <taxon>Dinophyceae</taxon>
        <taxon>Suessiales</taxon>
        <taxon>Symbiodiniaceae</taxon>
        <taxon>Symbiodinium</taxon>
    </lineage>
</organism>
<evidence type="ECO:0000256" key="2">
    <source>
        <dbReference type="ARBA" id="ARBA00022692"/>
    </source>
</evidence>
<accession>A0A812NUT8</accession>
<dbReference type="InterPro" id="IPR035892">
    <property type="entry name" value="C2_domain_sf"/>
</dbReference>
<keyword evidence="2 7" id="KW-0812">Transmembrane</keyword>
<keyword evidence="4 7" id="KW-1133">Transmembrane helix</keyword>
<dbReference type="EMBL" id="CAJNDS010002084">
    <property type="protein sequence ID" value="CAE7315713.1"/>
    <property type="molecule type" value="Genomic_DNA"/>
</dbReference>
<evidence type="ECO:0000256" key="1">
    <source>
        <dbReference type="ARBA" id="ARBA00004167"/>
    </source>
</evidence>
<gene>
    <name evidence="9" type="primary">MYOF</name>
    <name evidence="9" type="ORF">SNAT2548_LOCUS16561</name>
</gene>
<evidence type="ECO:0000256" key="5">
    <source>
        <dbReference type="ARBA" id="ARBA00023136"/>
    </source>
</evidence>
<protein>
    <submittedName>
        <fullName evidence="9">MYOF protein</fullName>
    </submittedName>
</protein>
<comment type="caution">
    <text evidence="9">The sequence shown here is derived from an EMBL/GenBank/DDBJ whole genome shotgun (WGS) entry which is preliminary data.</text>
</comment>
<dbReference type="Proteomes" id="UP000604046">
    <property type="component" value="Unassembled WGS sequence"/>
</dbReference>
<name>A0A812NUT8_9DINO</name>
<evidence type="ECO:0000256" key="3">
    <source>
        <dbReference type="ARBA" id="ARBA00022737"/>
    </source>
</evidence>
<comment type="subcellular location">
    <subcellularLocation>
        <location evidence="1">Membrane</location>
        <topology evidence="1">Single-pass membrane protein</topology>
    </subcellularLocation>
</comment>
<dbReference type="InterPro" id="IPR037721">
    <property type="entry name" value="Ferlin"/>
</dbReference>
<dbReference type="GO" id="GO:0016020">
    <property type="term" value="C:membrane"/>
    <property type="evidence" value="ECO:0007669"/>
    <property type="project" value="UniProtKB-SubCell"/>
</dbReference>
<dbReference type="SMART" id="SM00239">
    <property type="entry name" value="C2"/>
    <property type="match status" value="2"/>
</dbReference>
<dbReference type="OrthoDB" id="270970at2759"/>
<dbReference type="PROSITE" id="PS50004">
    <property type="entry name" value="C2"/>
    <property type="match status" value="2"/>
</dbReference>
<evidence type="ECO:0000256" key="7">
    <source>
        <dbReference type="SAM" id="Phobius"/>
    </source>
</evidence>
<feature type="transmembrane region" description="Helical" evidence="7">
    <location>
        <begin position="1464"/>
        <end position="1481"/>
    </location>
</feature>
<dbReference type="PANTHER" id="PTHR12546">
    <property type="entry name" value="FER-1-LIKE"/>
    <property type="match status" value="1"/>
</dbReference>
<evidence type="ECO:0000259" key="8">
    <source>
        <dbReference type="PROSITE" id="PS50004"/>
    </source>
</evidence>
<evidence type="ECO:0000313" key="10">
    <source>
        <dbReference type="Proteomes" id="UP000604046"/>
    </source>
</evidence>
<dbReference type="InterPro" id="IPR000008">
    <property type="entry name" value="C2_dom"/>
</dbReference>
<keyword evidence="3" id="KW-0677">Repeat</keyword>
<sequence>MQDYVVGFRIFEGRSLQSQDGALCDPFVVIECCGYWYQTETLERRSSLAPWNEHCTWPRVGLYPKEFESSFIEFKVYARNWFTRNFLIGKASLQLSFVNKRQHHLYARRWLPLRRDDSPAVTGTINVTIFVLKPFELAPSLSLQTSEQVEAGEEAAANQGDHEGLESAVLTQTVDAQAGRAHYVRLNMFRVEELLDTAGAPSPYVTVEFAGCLVKTSTGKQVKQYTFNECLQIPVVTPVYEDTIILKLWSCNWFSPDELLAQGLLSFSELRSHALAPRWFNLYGWDPDELAELQLTSGGDKEPEAHLFKGRLLLSGCVEPLDPDEELQAPKSMPARFELEPAMVQLSILADVYMVTGADARQCQVEVSFGSVKGSTKWASYDAAPMDDPSEGTDAFEDDALQGEALGFKTFTFSEKSGRVETLVAMTAEAEDSQPSVTISLYTSGYLHGSRRVAFANCRIADFFRGNPSEAVKPVSIPLQPLLHDATQSSSSVLIALRSSYQDAESRSLRKPVKPMVYLLRAYCFSARQIQHSAMRRDIEAGKFGLTIDCTGMSKRSQAMTGPRPQWMEPIELKILLCSDSTREPPATEPIGVHLWQEGQVSNLNLGKAVCVYSHMRRKDDAGKWEPYILSPQWIKIYGDQTGSRCVGEVLIAFELLLFKHRHEPSLGARDMWPQSAEKFDERHHICRLRKATLHFSLRGLRDMLPLPRVETLGSAAGTVHAAHPIVTVEVAPFSVASLSKAASPKPGKHAETAKERLEFKYSEATSTMERAKRLKPWTTRLIALNSEGKNFDFCTTGKLQCLLPEKGCFEPYLVIRVAEPPSSVGASVGYEAYYIGEALVSLKDKIPCCWLDGVSLSKPYDAQQDRISRLVREAQLQLQARDKFQQQSLDDLRKEIEQWRKQVYSGWKTEVREENQETGFIDEAGVPIPLKVPAGVRRPIPAMPCPALNMQKEITFSPRQGARVKEAGSRKSVSGNLENSAPFDTAFWYRNVRLSKNQDTVNYRDSSSWSFTVGEVLGFVKCAFKLVDGWESAVSGEDADEVDEGDDEEDDDADAEEEGLALDEVVLAKTEKQSADVRGEDVIKLRTSYGHDAALDEWAFADDSLFKKFYDPESVPPRIRCRLYFVKAVCIHYRSTGLADPYLDVSLGRDHIISMRNMAQPQTNTPDFHRVEARDIMLPADWRLEVTVKSLEELALQDSVIGGTVIDLEDRWHSSLWQAGNRKQMLPTENRSLHSVEFPGRNRGSLEMWVEMIESSDAAAVKPSTLAKPPTTELEVRLVIWTASGVKLMNGDATNVQIHTQLDCKQYGGEYDAFQQTDVHFNSVDGKAVFNWRMVYPRIKMPSWSCTMTVGLYHHELMGDTFLGSFDLDLGKYLERVARDSDALTVGPSDITFYDAEEEDVGSVNMTMWVLTQAEAQGRRVGIAREEPNEDPQLLTPTEGRDWGTYLSSLGFAWPDFGLWKKFIPVFVALVVFLIAVIILKQIGLI</sequence>
<feature type="domain" description="C2" evidence="8">
    <location>
        <begin position="164"/>
        <end position="280"/>
    </location>
</feature>
<evidence type="ECO:0000313" key="9">
    <source>
        <dbReference type="EMBL" id="CAE7315713.1"/>
    </source>
</evidence>
<dbReference type="PANTHER" id="PTHR12546:SF33">
    <property type="entry name" value="SPERM VESICLE FUSION PROTEIN FER-1"/>
    <property type="match status" value="1"/>
</dbReference>